<accession>J5TDH1</accession>
<gene>
    <name evidence="2" type="ORF">A1Q1_00328</name>
</gene>
<dbReference type="RefSeq" id="XP_014181452.1">
    <property type="nucleotide sequence ID" value="XM_014325977.1"/>
</dbReference>
<dbReference type="HOGENOM" id="CLU_091800_0_0_1"/>
<feature type="domain" description="Retrotransposon gag" evidence="1">
    <location>
        <begin position="50"/>
        <end position="140"/>
    </location>
</feature>
<dbReference type="EMBL" id="ALBS01000110">
    <property type="protein sequence ID" value="EJT50396.1"/>
    <property type="molecule type" value="Genomic_DNA"/>
</dbReference>
<dbReference type="GeneID" id="25983842"/>
<dbReference type="AlphaFoldDB" id="J5TDH1"/>
<dbReference type="Pfam" id="PF03732">
    <property type="entry name" value="Retrotrans_gag"/>
    <property type="match status" value="1"/>
</dbReference>
<dbReference type="KEGG" id="tasa:A1Q1_00328"/>
<evidence type="ECO:0000313" key="2">
    <source>
        <dbReference type="EMBL" id="EJT50396.1"/>
    </source>
</evidence>
<sequence>MVGTPRAVPPMVHLFSGAYTYPVEEFVAIADASMAAAPDYYCTPERKRAYVVAALTGRARLWFTRWSQHHLSASHEEFRSALLEEFHINDTPTEHQKFRHLTQGLSTVACYARDFESAAGRSKEEVDTQFNRLRFAYGLSPHISDYVLERFADCPTFKDLVNEAGLVEEHFKAIPSSGSDSGA</sequence>
<reference evidence="2 3" key="1">
    <citation type="journal article" date="2012" name="Eukaryot. Cell">
        <title>Draft genome sequence of CBS 2479, the standard type strain of Trichosporon asahii.</title>
        <authorList>
            <person name="Yang R.Y."/>
            <person name="Li H.T."/>
            <person name="Zhu H."/>
            <person name="Zhou G.P."/>
            <person name="Wang M."/>
            <person name="Wang L."/>
        </authorList>
    </citation>
    <scope>NUCLEOTIDE SEQUENCE [LARGE SCALE GENOMIC DNA]</scope>
    <source>
        <strain evidence="3">ATCC 90039 / CBS 2479 / JCM 2466 / KCTC 7840 / NCYC 2677 / UAMH 7654</strain>
    </source>
</reference>
<name>J5TDH1_TRIAS</name>
<dbReference type="InterPro" id="IPR005162">
    <property type="entry name" value="Retrotrans_gag_dom"/>
</dbReference>
<organism evidence="2 3">
    <name type="scientific">Trichosporon asahii var. asahii (strain ATCC 90039 / CBS 2479 / JCM 2466 / KCTC 7840 / NBRC 103889/ NCYC 2677 / UAMH 7654)</name>
    <name type="common">Yeast</name>
    <dbReference type="NCBI Taxonomy" id="1186058"/>
    <lineage>
        <taxon>Eukaryota</taxon>
        <taxon>Fungi</taxon>
        <taxon>Dikarya</taxon>
        <taxon>Basidiomycota</taxon>
        <taxon>Agaricomycotina</taxon>
        <taxon>Tremellomycetes</taxon>
        <taxon>Trichosporonales</taxon>
        <taxon>Trichosporonaceae</taxon>
        <taxon>Trichosporon</taxon>
    </lineage>
</organism>
<proteinExistence type="predicted"/>
<comment type="caution">
    <text evidence="2">The sequence shown here is derived from an EMBL/GenBank/DDBJ whole genome shotgun (WGS) entry which is preliminary data.</text>
</comment>
<protein>
    <recommendedName>
        <fullName evidence="1">Retrotransposon gag domain-containing protein</fullName>
    </recommendedName>
</protein>
<evidence type="ECO:0000313" key="3">
    <source>
        <dbReference type="Proteomes" id="UP000002748"/>
    </source>
</evidence>
<evidence type="ECO:0000259" key="1">
    <source>
        <dbReference type="Pfam" id="PF03732"/>
    </source>
</evidence>
<dbReference type="Proteomes" id="UP000002748">
    <property type="component" value="Unassembled WGS sequence"/>
</dbReference>
<dbReference type="VEuPathDB" id="FungiDB:A1Q1_00328"/>